<proteinExistence type="predicted"/>
<reference evidence="4" key="1">
    <citation type="submission" date="2018-04" db="EMBL/GenBank/DDBJ databases">
        <authorList>
            <person name="Illikoud N."/>
        </authorList>
    </citation>
    <scope>NUCLEOTIDE SEQUENCE [LARGE SCALE GENOMIC DNA]</scope>
</reference>
<feature type="domain" description="WxL" evidence="2">
    <location>
        <begin position="33"/>
        <end position="271"/>
    </location>
</feature>
<evidence type="ECO:0000259" key="2">
    <source>
        <dbReference type="Pfam" id="PF13731"/>
    </source>
</evidence>
<evidence type="ECO:0000256" key="1">
    <source>
        <dbReference type="SAM" id="MobiDB-lite"/>
    </source>
</evidence>
<protein>
    <recommendedName>
        <fullName evidence="2">WxL domain-containing protein</fullName>
    </recommendedName>
</protein>
<dbReference type="EMBL" id="OUNC01000034">
    <property type="protein sequence ID" value="SPP29026.1"/>
    <property type="molecule type" value="Genomic_DNA"/>
</dbReference>
<evidence type="ECO:0000313" key="4">
    <source>
        <dbReference type="Proteomes" id="UP000270190"/>
    </source>
</evidence>
<dbReference type="Pfam" id="PF13731">
    <property type="entry name" value="WxL"/>
    <property type="match status" value="1"/>
</dbReference>
<feature type="region of interest" description="Disordered" evidence="1">
    <location>
        <begin position="49"/>
        <end position="85"/>
    </location>
</feature>
<evidence type="ECO:0000313" key="3">
    <source>
        <dbReference type="EMBL" id="SPP29026.1"/>
    </source>
</evidence>
<dbReference type="RefSeq" id="WP_244924218.1">
    <property type="nucleotide sequence ID" value="NZ_CBCPKC010000005.1"/>
</dbReference>
<gene>
    <name evidence="3" type="ORF">BTBSAS_40050</name>
</gene>
<dbReference type="AlphaFoldDB" id="A0A2X0QKE3"/>
<accession>A0A2X0QKE3</accession>
<dbReference type="Proteomes" id="UP000270190">
    <property type="component" value="Unassembled WGS sequence"/>
</dbReference>
<organism evidence="3 4">
    <name type="scientific">Brochothrix thermosphacta</name>
    <name type="common">Microbacterium thermosphactum</name>
    <dbReference type="NCBI Taxonomy" id="2756"/>
    <lineage>
        <taxon>Bacteria</taxon>
        <taxon>Bacillati</taxon>
        <taxon>Bacillota</taxon>
        <taxon>Bacilli</taxon>
        <taxon>Bacillales</taxon>
        <taxon>Listeriaceae</taxon>
        <taxon>Brochothrix</taxon>
    </lineage>
</organism>
<sequence>MTMTSELGKTVATAIILGTAVVAINATDVQAAATQSLESNAVVNFIENTTPTKPVDPENPNPGKPVGPIDPTKPGGPNPGTQGPLSIDFASSLQFGTSKITTTDEVYSAYAQEVVSDGVSSFRPHYVQVTDNRGTDAGWNLTVNQEQQLTSTAGKELEGAVITLENATVKTVEGSTIKAPSTAPKSIELVPGQEVSVMSAAQGEGAGLWVNHFGNSAATVVDGTDWKPGEEGNDPTEFAVKRNNAVTLAIPGKSNKSAAEYRSVLKWTLSEVADNGSEEEGED</sequence>
<name>A0A2X0QKE3_BROTH</name>
<dbReference type="InterPro" id="IPR027994">
    <property type="entry name" value="WxL_dom"/>
</dbReference>